<dbReference type="Proteomes" id="UP000710385">
    <property type="component" value="Unassembled WGS sequence"/>
</dbReference>
<keyword evidence="1" id="KW-1133">Transmembrane helix</keyword>
<protein>
    <submittedName>
        <fullName evidence="2">Uncharacterized protein</fullName>
    </submittedName>
</protein>
<evidence type="ECO:0000313" key="2">
    <source>
        <dbReference type="EMBL" id="MBE7525367.1"/>
    </source>
</evidence>
<accession>A0A928Y6B3</accession>
<comment type="caution">
    <text evidence="2">The sequence shown here is derived from an EMBL/GenBank/DDBJ whole genome shotgun (WGS) entry which is preliminary data.</text>
</comment>
<dbReference type="EMBL" id="JABTTY010000001">
    <property type="protein sequence ID" value="MBE7525367.1"/>
    <property type="molecule type" value="Genomic_DNA"/>
</dbReference>
<name>A0A928Y6B3_UNCKA</name>
<keyword evidence="1" id="KW-0812">Transmembrane</keyword>
<organism evidence="2 3">
    <name type="scientific">candidate division WWE3 bacterium</name>
    <dbReference type="NCBI Taxonomy" id="2053526"/>
    <lineage>
        <taxon>Bacteria</taxon>
        <taxon>Katanobacteria</taxon>
    </lineage>
</organism>
<evidence type="ECO:0000256" key="1">
    <source>
        <dbReference type="SAM" id="Phobius"/>
    </source>
</evidence>
<feature type="transmembrane region" description="Helical" evidence="1">
    <location>
        <begin position="32"/>
        <end position="51"/>
    </location>
</feature>
<keyword evidence="1" id="KW-0472">Membrane</keyword>
<gene>
    <name evidence="2" type="ORF">HS096_03210</name>
</gene>
<reference evidence="2" key="1">
    <citation type="submission" date="2020-05" db="EMBL/GenBank/DDBJ databases">
        <title>High-Quality Genomes of Partial-Nitritation/Anammox System by Hierarchical Clustering Based Hybrid Assembly.</title>
        <authorList>
            <person name="Liu L."/>
            <person name="Wang Y."/>
            <person name="Che Y."/>
            <person name="Chen Y."/>
            <person name="Xia Y."/>
            <person name="Luo R."/>
            <person name="Cheng S.H."/>
            <person name="Zheng C."/>
            <person name="Zhang T."/>
        </authorList>
    </citation>
    <scope>NUCLEOTIDE SEQUENCE</scope>
    <source>
        <strain evidence="2">H1_PAT1</strain>
    </source>
</reference>
<sequence>MTKWQKRAIFICSILKTKTQNPVLENKEMKKLVVSMTVGLVLAAGLGHALANSLKDVAMDANRVQNNKVEAAISMH</sequence>
<evidence type="ECO:0000313" key="3">
    <source>
        <dbReference type="Proteomes" id="UP000710385"/>
    </source>
</evidence>
<dbReference type="AlphaFoldDB" id="A0A928Y6B3"/>
<proteinExistence type="predicted"/>